<accession>A0A4D4MCJ6</accession>
<dbReference type="RefSeq" id="WP_010982184.1">
    <property type="nucleotide sequence ID" value="NZ_JBIUAZ010000020.1"/>
</dbReference>
<sequence length="324" mass="33855">MASADNGTVTRTALASDTEFTTGGAVELIGRSITLGAGESRHVRARLEATSSTTAVVGMTNAIRCVNSSGVTVGVKSASARNHEGYDTTSYATAGHLPIYADLLFTAPSAGTYRCGLVGSTYSTSGSAYHLTAVAGNTWIEISDTAQVGAGWWQNPSCESADTNGACTYVGGGAADSEAWVFYGDGTPASKWEAHPSARTVDAQANLELTTCPVGTASCASAMQDHPRGENAVVDLRFDFIQLDTTGHACATHQQSSRKTITDDAHHSVSYFALSDIPINSACGTRTFIMRIYVKHVEGQTLKIDGVQSGVTSLTNGIAFNRFS</sequence>
<dbReference type="AlphaFoldDB" id="A0A4D4MCJ6"/>
<evidence type="ECO:0000313" key="2">
    <source>
        <dbReference type="EMBL" id="GDY79580.1"/>
    </source>
</evidence>
<comment type="caution">
    <text evidence="1">The sequence shown here is derived from an EMBL/GenBank/DDBJ whole genome shotgun (WGS) entry which is preliminary data.</text>
</comment>
<proteinExistence type="predicted"/>
<reference evidence="1 4" key="2">
    <citation type="submission" date="2019-04" db="EMBL/GenBank/DDBJ databases">
        <title>Draft genome sequences of Streptomyces avermitilis NBRC 14893.</title>
        <authorList>
            <person name="Komaki H."/>
            <person name="Tamura T."/>
            <person name="Hosoyama A."/>
        </authorList>
    </citation>
    <scope>NUCLEOTIDE SEQUENCE [LARGE SCALE GENOMIC DNA]</scope>
    <source>
        <strain evidence="1 4">NBRC 14893</strain>
    </source>
</reference>
<organism evidence="1 4">
    <name type="scientific">Streptomyces avermitilis</name>
    <dbReference type="NCBI Taxonomy" id="33903"/>
    <lineage>
        <taxon>Bacteria</taxon>
        <taxon>Bacillati</taxon>
        <taxon>Actinomycetota</taxon>
        <taxon>Actinomycetes</taxon>
        <taxon>Kitasatosporales</taxon>
        <taxon>Streptomycetaceae</taxon>
        <taxon>Streptomyces</taxon>
    </lineage>
</organism>
<evidence type="ECO:0000313" key="4">
    <source>
        <dbReference type="Proteomes" id="UP000302139"/>
    </source>
</evidence>
<protein>
    <submittedName>
        <fullName evidence="1">Uncharacterized protein</fullName>
    </submittedName>
</protein>
<dbReference type="EMBL" id="BJHY01000002">
    <property type="protein sequence ID" value="GDY79580.1"/>
    <property type="molecule type" value="Genomic_DNA"/>
</dbReference>
<dbReference type="EMBL" id="BJHX01000002">
    <property type="protein sequence ID" value="GDY69329.1"/>
    <property type="molecule type" value="Genomic_DNA"/>
</dbReference>
<dbReference type="Proteomes" id="UP000299211">
    <property type="component" value="Unassembled WGS sequence"/>
</dbReference>
<dbReference type="OMA" id="ARNHEGY"/>
<evidence type="ECO:0000313" key="1">
    <source>
        <dbReference type="EMBL" id="GDY69329.1"/>
    </source>
</evidence>
<gene>
    <name evidence="1" type="ORF">SAV14893_087220</name>
    <name evidence="2" type="ORF">SAV31267_090650</name>
</gene>
<dbReference type="GeneID" id="41537873"/>
<reference evidence="2 3" key="1">
    <citation type="submission" date="2019-04" db="EMBL/GenBank/DDBJ databases">
        <title>Draft genome sequences of Streptomyces avermitilis ATCC 31267.</title>
        <authorList>
            <person name="Komaki H."/>
            <person name="Tamura T."/>
            <person name="Hosoyama A."/>
        </authorList>
    </citation>
    <scope>NUCLEOTIDE SEQUENCE [LARGE SCALE GENOMIC DNA]</scope>
    <source>
        <strain evidence="2 3">ATCC 31267</strain>
    </source>
</reference>
<name>A0A4D4MCJ6_STRAX</name>
<evidence type="ECO:0000313" key="3">
    <source>
        <dbReference type="Proteomes" id="UP000299211"/>
    </source>
</evidence>
<dbReference type="Proteomes" id="UP000302139">
    <property type="component" value="Unassembled WGS sequence"/>
</dbReference>